<keyword evidence="3" id="KW-0813">Transport</keyword>
<dbReference type="InterPro" id="IPR037272">
    <property type="entry name" value="SNS_sf"/>
</dbReference>
<sequence>MLAKSDGIEDIGFIKWDLLLCLLASWFVVILCLIKGIKSSGKVVYFTATFPYVILVALFVRGVTLEGAMDGIYFYLVPDFATLGQISVWQDAAIQVFYSFSIASGAMITYASYNKFDNNLLRDVWIIGIGDMLTSLFSGLVVFTMLGFMALQMGTDVPSVVQSGTGLAFIVYPDAIARMPFSIVWAALFFFMLFLLGIDSQFAMVETLLTYLLDQFPSTRHRKPLVVATLGGLLFLLGIPLTTNGGVYILEVMNEYAAGWPFLVIGLMECCVISYIYGITNFFRDLEEMVGWSPGNWVRSHLTVTLMSVSPLLITGILVMQWVEYAPLKIGNYSFPLWGDLLGWAFALIPLSAIPLAAICELTTKFRSLPFRQVILMTYALNGTDVTVQKIRTLLTPTLEWRANSRTNAPVPPFQLAYDNHIMYDSHALDVISRPHL</sequence>
<evidence type="ECO:0000256" key="1">
    <source>
        <dbReference type="ARBA" id="ARBA00004141"/>
    </source>
</evidence>
<keyword evidence="4 8" id="KW-0812">Transmembrane</keyword>
<dbReference type="Proteomes" id="UP001235939">
    <property type="component" value="Chromosome 03"/>
</dbReference>
<evidence type="ECO:0000256" key="5">
    <source>
        <dbReference type="ARBA" id="ARBA00022847"/>
    </source>
</evidence>
<feature type="transmembrane region" description="Helical" evidence="8">
    <location>
        <begin position="343"/>
        <end position="362"/>
    </location>
</feature>
<feature type="transmembrane region" description="Helical" evidence="8">
    <location>
        <begin position="96"/>
        <end position="113"/>
    </location>
</feature>
<proteinExistence type="inferred from homology"/>
<organism evidence="9 10">
    <name type="scientific">Cordylochernes scorpioides</name>
    <dbReference type="NCBI Taxonomy" id="51811"/>
    <lineage>
        <taxon>Eukaryota</taxon>
        <taxon>Metazoa</taxon>
        <taxon>Ecdysozoa</taxon>
        <taxon>Arthropoda</taxon>
        <taxon>Chelicerata</taxon>
        <taxon>Arachnida</taxon>
        <taxon>Pseudoscorpiones</taxon>
        <taxon>Cheliferoidea</taxon>
        <taxon>Chernetidae</taxon>
        <taxon>Cordylochernes</taxon>
    </lineage>
</organism>
<keyword evidence="10" id="KW-1185">Reference proteome</keyword>
<evidence type="ECO:0000256" key="7">
    <source>
        <dbReference type="ARBA" id="ARBA00023136"/>
    </source>
</evidence>
<feature type="transmembrane region" description="Helical" evidence="8">
    <location>
        <begin position="183"/>
        <end position="213"/>
    </location>
</feature>
<evidence type="ECO:0000256" key="3">
    <source>
        <dbReference type="ARBA" id="ARBA00022448"/>
    </source>
</evidence>
<evidence type="ECO:0000256" key="8">
    <source>
        <dbReference type="SAM" id="Phobius"/>
    </source>
</evidence>
<accession>A0ABY6K6Z9</accession>
<feature type="transmembrane region" description="Helical" evidence="8">
    <location>
        <begin position="12"/>
        <end position="37"/>
    </location>
</feature>
<evidence type="ECO:0000313" key="9">
    <source>
        <dbReference type="EMBL" id="UYV64312.1"/>
    </source>
</evidence>
<reference evidence="9 10" key="1">
    <citation type="submission" date="2022-01" db="EMBL/GenBank/DDBJ databases">
        <title>A chromosomal length assembly of Cordylochernes scorpioides.</title>
        <authorList>
            <person name="Zeh D."/>
            <person name="Zeh J."/>
        </authorList>
    </citation>
    <scope>NUCLEOTIDE SEQUENCE [LARGE SCALE GENOMIC DNA]</scope>
    <source>
        <strain evidence="9">IN4F17</strain>
        <tissue evidence="9">Whole Body</tissue>
    </source>
</reference>
<dbReference type="SUPFAM" id="SSF161070">
    <property type="entry name" value="SNF-like"/>
    <property type="match status" value="1"/>
</dbReference>
<feature type="transmembrane region" description="Helical" evidence="8">
    <location>
        <begin position="125"/>
        <end position="151"/>
    </location>
</feature>
<keyword evidence="6 8" id="KW-1133">Transmembrane helix</keyword>
<dbReference type="Pfam" id="PF00209">
    <property type="entry name" value="SNF"/>
    <property type="match status" value="1"/>
</dbReference>
<dbReference type="EMBL" id="CP092865">
    <property type="protein sequence ID" value="UYV64312.1"/>
    <property type="molecule type" value="Genomic_DNA"/>
</dbReference>
<evidence type="ECO:0000256" key="6">
    <source>
        <dbReference type="ARBA" id="ARBA00022989"/>
    </source>
</evidence>
<feature type="transmembrane region" description="Helical" evidence="8">
    <location>
        <begin position="304"/>
        <end position="323"/>
    </location>
</feature>
<keyword evidence="7 8" id="KW-0472">Membrane</keyword>
<dbReference type="PRINTS" id="PR00176">
    <property type="entry name" value="NANEUSMPORT"/>
</dbReference>
<dbReference type="PROSITE" id="PS50267">
    <property type="entry name" value="NA_NEUROTRAN_SYMP_3"/>
    <property type="match status" value="1"/>
</dbReference>
<evidence type="ECO:0000313" key="10">
    <source>
        <dbReference type="Proteomes" id="UP001235939"/>
    </source>
</evidence>
<dbReference type="InterPro" id="IPR000175">
    <property type="entry name" value="Na/ntran_symport"/>
</dbReference>
<comment type="subcellular location">
    <subcellularLocation>
        <location evidence="1">Membrane</location>
        <topology evidence="1">Multi-pass membrane protein</topology>
    </subcellularLocation>
</comment>
<feature type="transmembrane region" description="Helical" evidence="8">
    <location>
        <begin position="262"/>
        <end position="283"/>
    </location>
</feature>
<comment type="similarity">
    <text evidence="2">Belongs to the sodium:neurotransmitter symporter (SNF) (TC 2.A.22) family.</text>
</comment>
<name>A0ABY6K6Z9_9ARAC</name>
<protein>
    <submittedName>
        <fullName evidence="9">Uncharacterized protein</fullName>
    </submittedName>
</protein>
<dbReference type="PANTHER" id="PTHR11616:SF240">
    <property type="entry name" value="BLOATED TUBULES, ISOFORM B-RELATED"/>
    <property type="match status" value="1"/>
</dbReference>
<evidence type="ECO:0000256" key="2">
    <source>
        <dbReference type="ARBA" id="ARBA00006459"/>
    </source>
</evidence>
<dbReference type="PANTHER" id="PTHR11616">
    <property type="entry name" value="SODIUM/CHLORIDE DEPENDENT TRANSPORTER"/>
    <property type="match status" value="1"/>
</dbReference>
<keyword evidence="5" id="KW-0769">Symport</keyword>
<feature type="transmembrane region" description="Helical" evidence="8">
    <location>
        <begin position="43"/>
        <end position="60"/>
    </location>
</feature>
<feature type="transmembrane region" description="Helical" evidence="8">
    <location>
        <begin position="225"/>
        <end position="250"/>
    </location>
</feature>
<evidence type="ECO:0000256" key="4">
    <source>
        <dbReference type="ARBA" id="ARBA00022692"/>
    </source>
</evidence>
<gene>
    <name evidence="9" type="ORF">LAZ67_3000263</name>
</gene>